<dbReference type="PANTHER" id="PTHR30573:SF0">
    <property type="entry name" value="QUINOLINATE SYNTHASE, CHLOROPLASTIC"/>
    <property type="match status" value="1"/>
</dbReference>
<dbReference type="UniPathway" id="UPA00253">
    <property type="reaction ID" value="UER00327"/>
</dbReference>
<evidence type="ECO:0000256" key="1">
    <source>
        <dbReference type="ARBA" id="ARBA00001966"/>
    </source>
</evidence>
<evidence type="ECO:0000256" key="6">
    <source>
        <dbReference type="ARBA" id="ARBA00022642"/>
    </source>
</evidence>
<evidence type="ECO:0000256" key="5">
    <source>
        <dbReference type="ARBA" id="ARBA00022485"/>
    </source>
</evidence>
<evidence type="ECO:0000256" key="13">
    <source>
        <dbReference type="NCBIfam" id="TIGR00550"/>
    </source>
</evidence>
<dbReference type="GO" id="GO:0046872">
    <property type="term" value="F:metal ion binding"/>
    <property type="evidence" value="ECO:0007669"/>
    <property type="project" value="UniProtKB-KW"/>
</dbReference>
<comment type="function">
    <text evidence="2">Catalyzes the condensation of iminoaspartate with dihydroxyacetone phosphate to form quinolinate.</text>
</comment>
<dbReference type="GO" id="GO:0005829">
    <property type="term" value="C:cytosol"/>
    <property type="evidence" value="ECO:0007669"/>
    <property type="project" value="TreeGrafter"/>
</dbReference>
<dbReference type="InterPro" id="IPR036094">
    <property type="entry name" value="NadA_sf"/>
</dbReference>
<reference evidence="15" key="1">
    <citation type="submission" date="2016-11" db="EMBL/GenBank/DDBJ databases">
        <authorList>
            <person name="Varghese N."/>
            <person name="Submissions S."/>
        </authorList>
    </citation>
    <scope>NUCLEOTIDE SEQUENCE [LARGE SCALE GENOMIC DNA]</scope>
    <source>
        <strain evidence="15">DSM 11003</strain>
    </source>
</reference>
<comment type="pathway">
    <text evidence="3">Cofactor biosynthesis; NAD(+) biosynthesis; quinolinate from iminoaspartate: step 1/1.</text>
</comment>
<evidence type="ECO:0000313" key="14">
    <source>
        <dbReference type="EMBL" id="SHG88194.1"/>
    </source>
</evidence>
<dbReference type="FunFam" id="3.40.50.10800:FF:000001">
    <property type="entry name" value="Quinolinate synthase A"/>
    <property type="match status" value="1"/>
</dbReference>
<evidence type="ECO:0000256" key="11">
    <source>
        <dbReference type="ARBA" id="ARBA00050125"/>
    </source>
</evidence>
<dbReference type="GO" id="GO:0051539">
    <property type="term" value="F:4 iron, 4 sulfur cluster binding"/>
    <property type="evidence" value="ECO:0007669"/>
    <property type="project" value="UniProtKB-KW"/>
</dbReference>
<dbReference type="NCBIfam" id="NF006878">
    <property type="entry name" value="PRK09375.1-2"/>
    <property type="match status" value="1"/>
</dbReference>
<accession>A0A1M5NF37</accession>
<organism evidence="14 15">
    <name type="scientific">Thermosyntropha lipolytica DSM 11003</name>
    <dbReference type="NCBI Taxonomy" id="1123382"/>
    <lineage>
        <taxon>Bacteria</taxon>
        <taxon>Bacillati</taxon>
        <taxon>Bacillota</taxon>
        <taxon>Clostridia</taxon>
        <taxon>Eubacteriales</taxon>
        <taxon>Syntrophomonadaceae</taxon>
        <taxon>Thermosyntropha</taxon>
    </lineage>
</organism>
<dbReference type="NCBIfam" id="TIGR00550">
    <property type="entry name" value="nadA"/>
    <property type="match status" value="1"/>
</dbReference>
<dbReference type="InterPro" id="IPR003473">
    <property type="entry name" value="NadA"/>
</dbReference>
<dbReference type="Proteomes" id="UP000242329">
    <property type="component" value="Unassembled WGS sequence"/>
</dbReference>
<gene>
    <name evidence="14" type="ORF">SAMN02745221_01194</name>
</gene>
<dbReference type="GO" id="GO:0034628">
    <property type="term" value="P:'de novo' NAD+ biosynthetic process from L-aspartate"/>
    <property type="evidence" value="ECO:0007669"/>
    <property type="project" value="TreeGrafter"/>
</dbReference>
<evidence type="ECO:0000256" key="3">
    <source>
        <dbReference type="ARBA" id="ARBA00005065"/>
    </source>
</evidence>
<evidence type="ECO:0000256" key="9">
    <source>
        <dbReference type="ARBA" id="ARBA00023004"/>
    </source>
</evidence>
<keyword evidence="7" id="KW-0808">Transferase</keyword>
<sequence length="305" mass="34098">MLKEKEMMDLIKKLKKERSVFIIAHYYQRKEVQEIADFVGDSYAMALAAREADKDTILVAGVDFMAETAAILCPDKTILSPEPMATCPMADSVDVEKIKEYQAKNPEVMLVSYVNTPAAVKALSHVCVTSSNAEKIISKLDGERDIMFIPDRNLAGFIEEKTGRVMEKYPSCCPVHVKLTAGNIKSLKEAHPDALVLVHPECEPEIWREADYVGSTGGIIKYAEISPERKFIIGTEEGILYPLKKARPDAEFILAADELICPNMKSITLEKILYSLENRETVITVPEEIRGKALKALEMMIDLSR</sequence>
<dbReference type="GO" id="GO:0008987">
    <property type="term" value="F:quinolinate synthetase A activity"/>
    <property type="evidence" value="ECO:0007669"/>
    <property type="project" value="UniProtKB-UniRule"/>
</dbReference>
<keyword evidence="9" id="KW-0408">Iron</keyword>
<keyword evidence="15" id="KW-1185">Reference proteome</keyword>
<dbReference type="SUPFAM" id="SSF142754">
    <property type="entry name" value="NadA-like"/>
    <property type="match status" value="1"/>
</dbReference>
<dbReference type="Pfam" id="PF02445">
    <property type="entry name" value="NadA"/>
    <property type="match status" value="1"/>
</dbReference>
<evidence type="ECO:0000256" key="12">
    <source>
        <dbReference type="ARBA" id="ARBA00073059"/>
    </source>
</evidence>
<keyword evidence="8" id="KW-0479">Metal-binding</keyword>
<keyword evidence="6" id="KW-0662">Pyridine nucleotide biosynthesis</keyword>
<evidence type="ECO:0000256" key="4">
    <source>
        <dbReference type="ARBA" id="ARBA00012669"/>
    </source>
</evidence>
<evidence type="ECO:0000256" key="7">
    <source>
        <dbReference type="ARBA" id="ARBA00022679"/>
    </source>
</evidence>
<protein>
    <recommendedName>
        <fullName evidence="12 13">Quinolinate synthase</fullName>
        <ecNumber evidence="4 13">2.5.1.72</ecNumber>
    </recommendedName>
</protein>
<evidence type="ECO:0000256" key="10">
    <source>
        <dbReference type="ARBA" id="ARBA00023014"/>
    </source>
</evidence>
<name>A0A1M5NF37_9FIRM</name>
<comment type="cofactor">
    <cofactor evidence="1">
        <name>[4Fe-4S] cluster</name>
        <dbReference type="ChEBI" id="CHEBI:49883"/>
    </cofactor>
</comment>
<dbReference type="STRING" id="1123382.SAMN02745221_01194"/>
<proteinExistence type="predicted"/>
<dbReference type="EC" id="2.5.1.72" evidence="4 13"/>
<evidence type="ECO:0000313" key="15">
    <source>
        <dbReference type="Proteomes" id="UP000242329"/>
    </source>
</evidence>
<evidence type="ECO:0000256" key="8">
    <source>
        <dbReference type="ARBA" id="ARBA00022723"/>
    </source>
</evidence>
<comment type="catalytic activity">
    <reaction evidence="11">
        <text>iminosuccinate + dihydroxyacetone phosphate = quinolinate + phosphate + 2 H2O + H(+)</text>
        <dbReference type="Rhea" id="RHEA:25888"/>
        <dbReference type="ChEBI" id="CHEBI:15377"/>
        <dbReference type="ChEBI" id="CHEBI:15378"/>
        <dbReference type="ChEBI" id="CHEBI:29959"/>
        <dbReference type="ChEBI" id="CHEBI:43474"/>
        <dbReference type="ChEBI" id="CHEBI:57642"/>
        <dbReference type="ChEBI" id="CHEBI:77875"/>
        <dbReference type="EC" id="2.5.1.72"/>
    </reaction>
    <physiologicalReaction direction="left-to-right" evidence="11">
        <dbReference type="Rhea" id="RHEA:25889"/>
    </physiologicalReaction>
</comment>
<dbReference type="AlphaFoldDB" id="A0A1M5NF37"/>
<dbReference type="PANTHER" id="PTHR30573">
    <property type="entry name" value="QUINOLINATE SYNTHETASE A"/>
    <property type="match status" value="1"/>
</dbReference>
<dbReference type="RefSeq" id="WP_073091530.1">
    <property type="nucleotide sequence ID" value="NZ_FQWY01000016.1"/>
</dbReference>
<dbReference type="Gene3D" id="3.40.50.10800">
    <property type="entry name" value="NadA-like"/>
    <property type="match status" value="3"/>
</dbReference>
<keyword evidence="10" id="KW-0411">Iron-sulfur</keyword>
<evidence type="ECO:0000256" key="2">
    <source>
        <dbReference type="ARBA" id="ARBA00003791"/>
    </source>
</evidence>
<keyword evidence="5" id="KW-0004">4Fe-4S</keyword>
<dbReference type="EMBL" id="FQWY01000016">
    <property type="protein sequence ID" value="SHG88194.1"/>
    <property type="molecule type" value="Genomic_DNA"/>
</dbReference>